<feature type="binding site" evidence="7">
    <location>
        <position position="105"/>
    </location>
    <ligand>
        <name>Mg(2+)</name>
        <dbReference type="ChEBI" id="CHEBI:18420"/>
        <label>1</label>
    </ligand>
</feature>
<keyword evidence="5 7" id="KW-0460">Magnesium</keyword>
<dbReference type="PROSITE" id="PS00387">
    <property type="entry name" value="PPASE"/>
    <property type="match status" value="1"/>
</dbReference>
<reference evidence="8 9" key="1">
    <citation type="submission" date="2018-06" db="EMBL/GenBank/DDBJ databases">
        <title>Mucibacter soli gen. nov., sp. nov., a new member of the family Chitinophagaceae producing mucin.</title>
        <authorList>
            <person name="Kim M.-K."/>
            <person name="Park S."/>
            <person name="Kim T.-S."/>
            <person name="Joung Y."/>
            <person name="Han J.-H."/>
            <person name="Kim S.B."/>
        </authorList>
    </citation>
    <scope>NUCLEOTIDE SEQUENCE [LARGE SCALE GENOMIC DNA]</scope>
    <source>
        <strain evidence="8 9">R1-15</strain>
    </source>
</reference>
<evidence type="ECO:0000256" key="3">
    <source>
        <dbReference type="ARBA" id="ARBA00022723"/>
    </source>
</evidence>
<dbReference type="EMBL" id="QKTW01000013">
    <property type="protein sequence ID" value="PZF73429.1"/>
    <property type="molecule type" value="Genomic_DNA"/>
</dbReference>
<dbReference type="Gene3D" id="3.90.80.10">
    <property type="entry name" value="Inorganic pyrophosphatase"/>
    <property type="match status" value="1"/>
</dbReference>
<dbReference type="Pfam" id="PF00719">
    <property type="entry name" value="Pyrophosphatase"/>
    <property type="match status" value="1"/>
</dbReference>
<protein>
    <recommendedName>
        <fullName evidence="7">Inorganic pyrophosphatase</fullName>
        <ecNumber evidence="7">3.6.1.1</ecNumber>
    </recommendedName>
    <alternativeName>
        <fullName evidence="7">Pyrophosphate phospho-hydrolase</fullName>
        <shortName evidence="7">PPase</shortName>
    </alternativeName>
</protein>
<dbReference type="InterPro" id="IPR008162">
    <property type="entry name" value="Pyrophosphatase"/>
</dbReference>
<feature type="binding site" evidence="7">
    <location>
        <position position="73"/>
    </location>
    <ligand>
        <name>Mg(2+)</name>
        <dbReference type="ChEBI" id="CHEBI:18420"/>
        <label>2</label>
    </ligand>
</feature>
<evidence type="ECO:0000256" key="4">
    <source>
        <dbReference type="ARBA" id="ARBA00022801"/>
    </source>
</evidence>
<proteinExistence type="inferred from homology"/>
<comment type="subunit">
    <text evidence="7">Homohexamer.</text>
</comment>
<evidence type="ECO:0000313" key="8">
    <source>
        <dbReference type="EMBL" id="PZF73429.1"/>
    </source>
</evidence>
<feature type="binding site" evidence="7">
    <location>
        <position position="73"/>
    </location>
    <ligand>
        <name>Mg(2+)</name>
        <dbReference type="ChEBI" id="CHEBI:18420"/>
        <label>1</label>
    </ligand>
</feature>
<evidence type="ECO:0000256" key="6">
    <source>
        <dbReference type="ARBA" id="ARBA00047820"/>
    </source>
</evidence>
<keyword evidence="4 7" id="KW-0378">Hydrolase</keyword>
<keyword evidence="9" id="KW-1185">Reference proteome</keyword>
<gene>
    <name evidence="7" type="primary">ppa</name>
    <name evidence="8" type="ORF">DN068_08545</name>
</gene>
<evidence type="ECO:0000256" key="5">
    <source>
        <dbReference type="ARBA" id="ARBA00022842"/>
    </source>
</evidence>
<comment type="subcellular location">
    <subcellularLocation>
        <location evidence="7">Cytoplasm</location>
    </subcellularLocation>
</comment>
<dbReference type="HAMAP" id="MF_00209">
    <property type="entry name" value="Inorganic_PPase"/>
    <property type="match status" value="1"/>
</dbReference>
<dbReference type="GO" id="GO:0004427">
    <property type="term" value="F:inorganic diphosphate phosphatase activity"/>
    <property type="evidence" value="ECO:0007669"/>
    <property type="project" value="UniProtKB-UniRule"/>
</dbReference>
<dbReference type="InterPro" id="IPR036649">
    <property type="entry name" value="Pyrophosphatase_sf"/>
</dbReference>
<comment type="function">
    <text evidence="7">Catalyzes the hydrolysis of inorganic pyrophosphate (PPi) forming two phosphate ions.</text>
</comment>
<dbReference type="GO" id="GO:0005737">
    <property type="term" value="C:cytoplasm"/>
    <property type="evidence" value="ECO:0007669"/>
    <property type="project" value="UniProtKB-SubCell"/>
</dbReference>
<comment type="similarity">
    <text evidence="7">Belongs to the PPase family.</text>
</comment>
<evidence type="ECO:0000256" key="1">
    <source>
        <dbReference type="ARBA" id="ARBA00001946"/>
    </source>
</evidence>
<dbReference type="AlphaFoldDB" id="A0A2W2BB71"/>
<keyword evidence="2 7" id="KW-0963">Cytoplasm</keyword>
<organism evidence="8 9">
    <name type="scientific">Taibaiella soli</name>
    <dbReference type="NCBI Taxonomy" id="1649169"/>
    <lineage>
        <taxon>Bacteria</taxon>
        <taxon>Pseudomonadati</taxon>
        <taxon>Bacteroidota</taxon>
        <taxon>Chitinophagia</taxon>
        <taxon>Chitinophagales</taxon>
        <taxon>Chitinophagaceae</taxon>
        <taxon>Taibaiella</taxon>
    </lineage>
</organism>
<dbReference type="CDD" id="cd00412">
    <property type="entry name" value="pyrophosphatase"/>
    <property type="match status" value="1"/>
</dbReference>
<sequence length="185" mass="21299">MTFNPWHSVSYGENIPDNVNAIIEIPKGSRAKYELDKETGMLKLDRVLYSSVYYPANYGFIPRTYCDDGDPLDILVLSQIDMQPLCLVEAKIIGVMRMLDQGEADDKVIAVCANDMSVAHINDISELPPHFIEELRHFFEEYKKLENKVVKIEEFQGARLAKKILQHSIKDYETKFAQKQELINE</sequence>
<dbReference type="SUPFAM" id="SSF50324">
    <property type="entry name" value="Inorganic pyrophosphatase"/>
    <property type="match status" value="1"/>
</dbReference>
<dbReference type="GO" id="GO:0006796">
    <property type="term" value="P:phosphate-containing compound metabolic process"/>
    <property type="evidence" value="ECO:0007669"/>
    <property type="project" value="InterPro"/>
</dbReference>
<evidence type="ECO:0000256" key="2">
    <source>
        <dbReference type="ARBA" id="ARBA00022490"/>
    </source>
</evidence>
<feature type="binding site" evidence="7">
    <location>
        <position position="68"/>
    </location>
    <ligand>
        <name>Mg(2+)</name>
        <dbReference type="ChEBI" id="CHEBI:18420"/>
        <label>1</label>
    </ligand>
</feature>
<feature type="binding site" evidence="7">
    <location>
        <position position="58"/>
    </location>
    <ligand>
        <name>substrate</name>
    </ligand>
</feature>
<comment type="caution">
    <text evidence="8">The sequence shown here is derived from an EMBL/GenBank/DDBJ whole genome shotgun (WGS) entry which is preliminary data.</text>
</comment>
<comment type="catalytic activity">
    <reaction evidence="6 7">
        <text>diphosphate + H2O = 2 phosphate + H(+)</text>
        <dbReference type="Rhea" id="RHEA:24576"/>
        <dbReference type="ChEBI" id="CHEBI:15377"/>
        <dbReference type="ChEBI" id="CHEBI:15378"/>
        <dbReference type="ChEBI" id="CHEBI:33019"/>
        <dbReference type="ChEBI" id="CHEBI:43474"/>
        <dbReference type="EC" id="3.6.1.1"/>
    </reaction>
</comment>
<dbReference type="FunFam" id="3.90.80.10:FF:000003">
    <property type="entry name" value="Inorganic pyrophosphatase"/>
    <property type="match status" value="1"/>
</dbReference>
<keyword evidence="3 7" id="KW-0479">Metal-binding</keyword>
<comment type="cofactor">
    <cofactor evidence="1 7">
        <name>Mg(2+)</name>
        <dbReference type="ChEBI" id="CHEBI:18420"/>
    </cofactor>
</comment>
<dbReference type="PANTHER" id="PTHR10286">
    <property type="entry name" value="INORGANIC PYROPHOSPHATASE"/>
    <property type="match status" value="1"/>
</dbReference>
<dbReference type="GO" id="GO:0000287">
    <property type="term" value="F:magnesium ion binding"/>
    <property type="evidence" value="ECO:0007669"/>
    <property type="project" value="UniProtKB-UniRule"/>
</dbReference>
<dbReference type="RefSeq" id="WP_110998492.1">
    <property type="nucleotide sequence ID" value="NZ_QKTW01000013.1"/>
</dbReference>
<name>A0A2W2BB71_9BACT</name>
<dbReference type="Proteomes" id="UP000248745">
    <property type="component" value="Unassembled WGS sequence"/>
</dbReference>
<accession>A0A2W2BB71</accession>
<feature type="binding site" evidence="7">
    <location>
        <position position="142"/>
    </location>
    <ligand>
        <name>substrate</name>
    </ligand>
</feature>
<evidence type="ECO:0000256" key="7">
    <source>
        <dbReference type="HAMAP-Rule" id="MF_00209"/>
    </source>
</evidence>
<feature type="binding site" evidence="7">
    <location>
        <position position="32"/>
    </location>
    <ligand>
        <name>substrate</name>
    </ligand>
</feature>
<dbReference type="EC" id="3.6.1.1" evidence="7"/>
<evidence type="ECO:0000313" key="9">
    <source>
        <dbReference type="Proteomes" id="UP000248745"/>
    </source>
</evidence>
<dbReference type="OrthoDB" id="5187599at2"/>
<feature type="binding site" evidence="7">
    <location>
        <position position="46"/>
    </location>
    <ligand>
        <name>substrate</name>
    </ligand>
</feature>